<gene>
    <name evidence="1" type="primary">Acey_s0095.g2841</name>
    <name evidence="1" type="ORF">Y032_0095g2841</name>
</gene>
<organism evidence="1 2">
    <name type="scientific">Ancylostoma ceylanicum</name>
    <dbReference type="NCBI Taxonomy" id="53326"/>
    <lineage>
        <taxon>Eukaryota</taxon>
        <taxon>Metazoa</taxon>
        <taxon>Ecdysozoa</taxon>
        <taxon>Nematoda</taxon>
        <taxon>Chromadorea</taxon>
        <taxon>Rhabditida</taxon>
        <taxon>Rhabditina</taxon>
        <taxon>Rhabditomorpha</taxon>
        <taxon>Strongyloidea</taxon>
        <taxon>Ancylostomatidae</taxon>
        <taxon>Ancylostomatinae</taxon>
        <taxon>Ancylostoma</taxon>
    </lineage>
</organism>
<evidence type="ECO:0000313" key="1">
    <source>
        <dbReference type="EMBL" id="EYC03264.1"/>
    </source>
</evidence>
<comment type="caution">
    <text evidence="1">The sequence shown here is derived from an EMBL/GenBank/DDBJ whole genome shotgun (WGS) entry which is preliminary data.</text>
</comment>
<protein>
    <submittedName>
        <fullName evidence="1">Uncharacterized protein</fullName>
    </submittedName>
</protein>
<evidence type="ECO:0000313" key="2">
    <source>
        <dbReference type="Proteomes" id="UP000024635"/>
    </source>
</evidence>
<reference evidence="2" key="1">
    <citation type="journal article" date="2015" name="Nat. Genet.">
        <title>The genome and transcriptome of the zoonotic hookworm Ancylostoma ceylanicum identify infection-specific gene families.</title>
        <authorList>
            <person name="Schwarz E.M."/>
            <person name="Hu Y."/>
            <person name="Antoshechkin I."/>
            <person name="Miller M.M."/>
            <person name="Sternberg P.W."/>
            <person name="Aroian R.V."/>
        </authorList>
    </citation>
    <scope>NUCLEOTIDE SEQUENCE</scope>
    <source>
        <strain evidence="2">HY135</strain>
    </source>
</reference>
<sequence length="83" mass="9486">MVEKRRKDEVGGHMKLRFFFLYSAQHKFTVVAKPSHATPFQVMFAFVSMSKALIATAHTLSKSALFPRWIHTSRGSQPTPHLE</sequence>
<name>A0A016TJV2_9BILA</name>
<dbReference type="EMBL" id="JARK01001431">
    <property type="protein sequence ID" value="EYC03264.1"/>
    <property type="molecule type" value="Genomic_DNA"/>
</dbReference>
<dbReference type="AlphaFoldDB" id="A0A016TJV2"/>
<accession>A0A016TJV2</accession>
<proteinExistence type="predicted"/>
<keyword evidence="2" id="KW-1185">Reference proteome</keyword>
<dbReference type="Proteomes" id="UP000024635">
    <property type="component" value="Unassembled WGS sequence"/>
</dbReference>